<comment type="similarity">
    <text evidence="4 15">Belongs to the acyl-CoA dehydrogenase family.</text>
</comment>
<evidence type="ECO:0000256" key="3">
    <source>
        <dbReference type="ARBA" id="ARBA00005198"/>
    </source>
</evidence>
<dbReference type="OrthoDB" id="434771at2759"/>
<dbReference type="InterPro" id="IPR037069">
    <property type="entry name" value="AcylCoA_DH/ox_N_sf"/>
</dbReference>
<evidence type="ECO:0000256" key="6">
    <source>
        <dbReference type="ARBA" id="ARBA00019125"/>
    </source>
</evidence>
<keyword evidence="10" id="KW-0809">Transit peptide</keyword>
<gene>
    <name evidence="19" type="ORF">HCN44_000897</name>
</gene>
<dbReference type="InterPro" id="IPR006089">
    <property type="entry name" value="Acyl-CoA_DH_CS"/>
</dbReference>
<dbReference type="PROSITE" id="PS00072">
    <property type="entry name" value="ACYL_COA_DH_1"/>
    <property type="match status" value="1"/>
</dbReference>
<evidence type="ECO:0000259" key="16">
    <source>
        <dbReference type="Pfam" id="PF00441"/>
    </source>
</evidence>
<dbReference type="AlphaFoldDB" id="A0A835CMG4"/>
<organism evidence="19 20">
    <name type="scientific">Aphidius gifuensis</name>
    <name type="common">Parasitoid wasp</name>
    <dbReference type="NCBI Taxonomy" id="684658"/>
    <lineage>
        <taxon>Eukaryota</taxon>
        <taxon>Metazoa</taxon>
        <taxon>Ecdysozoa</taxon>
        <taxon>Arthropoda</taxon>
        <taxon>Hexapoda</taxon>
        <taxon>Insecta</taxon>
        <taxon>Pterygota</taxon>
        <taxon>Neoptera</taxon>
        <taxon>Endopterygota</taxon>
        <taxon>Hymenoptera</taxon>
        <taxon>Apocrita</taxon>
        <taxon>Ichneumonoidea</taxon>
        <taxon>Braconidae</taxon>
        <taxon>Aphidiinae</taxon>
        <taxon>Aphidius</taxon>
    </lineage>
</organism>
<proteinExistence type="inferred from homology"/>
<keyword evidence="11 15" id="KW-0560">Oxidoreductase</keyword>
<evidence type="ECO:0000256" key="5">
    <source>
        <dbReference type="ARBA" id="ARBA00012033"/>
    </source>
</evidence>
<dbReference type="GO" id="GO:0050660">
    <property type="term" value="F:flavin adenine dinucleotide binding"/>
    <property type="evidence" value="ECO:0007669"/>
    <property type="project" value="InterPro"/>
</dbReference>
<comment type="cofactor">
    <cofactor evidence="1 15">
        <name>FAD</name>
        <dbReference type="ChEBI" id="CHEBI:57692"/>
    </cofactor>
</comment>
<feature type="domain" description="Acyl-CoA dehydrogenase/oxidase C-terminal" evidence="16">
    <location>
        <begin position="261"/>
        <end position="410"/>
    </location>
</feature>
<dbReference type="GO" id="GO:0070991">
    <property type="term" value="F:medium-chain fatty acyl-CoA dehydrogenase activity"/>
    <property type="evidence" value="ECO:0007669"/>
    <property type="project" value="UniProtKB-EC"/>
</dbReference>
<dbReference type="InterPro" id="IPR036250">
    <property type="entry name" value="AcylCo_DH-like_C"/>
</dbReference>
<comment type="pathway">
    <text evidence="3">Lipid metabolism; mitochondrial fatty acid beta-oxidation.</text>
</comment>
<dbReference type="PANTHER" id="PTHR48083:SF2">
    <property type="entry name" value="MEDIUM-CHAIN SPECIFIC ACYL-COA DEHYDROGENASE, MITOCHONDRIAL"/>
    <property type="match status" value="1"/>
</dbReference>
<keyword evidence="13" id="KW-0496">Mitochondrion</keyword>
<dbReference type="InterPro" id="IPR009100">
    <property type="entry name" value="AcylCoA_DH/oxidase_NM_dom_sf"/>
</dbReference>
<dbReference type="InterPro" id="IPR046373">
    <property type="entry name" value="Acyl-CoA_Oxase/DH_mid-dom_sf"/>
</dbReference>
<evidence type="ECO:0000256" key="2">
    <source>
        <dbReference type="ARBA" id="ARBA00004305"/>
    </source>
</evidence>
<dbReference type="PANTHER" id="PTHR48083">
    <property type="entry name" value="MEDIUM-CHAIN SPECIFIC ACYL-COA DEHYDROGENASE, MITOCHONDRIAL-RELATED"/>
    <property type="match status" value="1"/>
</dbReference>
<comment type="catalytic activity">
    <reaction evidence="14">
        <text>a medium-chain 2,3-saturated fatty acyl-CoA + oxidized [electron-transfer flavoprotein] + H(+) = a medium-chain (2E)-enoyl-CoA + reduced [electron-transfer flavoprotein]</text>
        <dbReference type="Rhea" id="RHEA:14477"/>
        <dbReference type="Rhea" id="RHEA-COMP:10685"/>
        <dbReference type="Rhea" id="RHEA-COMP:10686"/>
        <dbReference type="ChEBI" id="CHEBI:15378"/>
        <dbReference type="ChEBI" id="CHEBI:57692"/>
        <dbReference type="ChEBI" id="CHEBI:58307"/>
        <dbReference type="ChEBI" id="CHEBI:83723"/>
        <dbReference type="ChEBI" id="CHEBI:83726"/>
        <dbReference type="EC" id="1.3.8.7"/>
    </reaction>
</comment>
<evidence type="ECO:0000256" key="1">
    <source>
        <dbReference type="ARBA" id="ARBA00001974"/>
    </source>
</evidence>
<dbReference type="Pfam" id="PF00441">
    <property type="entry name" value="Acyl-CoA_dh_1"/>
    <property type="match status" value="1"/>
</dbReference>
<evidence type="ECO:0000313" key="19">
    <source>
        <dbReference type="EMBL" id="KAF7988324.1"/>
    </source>
</evidence>
<keyword evidence="20" id="KW-1185">Reference proteome</keyword>
<feature type="domain" description="Acyl-CoA dehydrogenase/oxidase N-terminal" evidence="18">
    <location>
        <begin position="36"/>
        <end position="145"/>
    </location>
</feature>
<evidence type="ECO:0000256" key="12">
    <source>
        <dbReference type="ARBA" id="ARBA00023098"/>
    </source>
</evidence>
<evidence type="ECO:0000256" key="4">
    <source>
        <dbReference type="ARBA" id="ARBA00009347"/>
    </source>
</evidence>
<evidence type="ECO:0000256" key="10">
    <source>
        <dbReference type="ARBA" id="ARBA00022946"/>
    </source>
</evidence>
<evidence type="ECO:0000256" key="8">
    <source>
        <dbReference type="ARBA" id="ARBA00022827"/>
    </source>
</evidence>
<comment type="subcellular location">
    <subcellularLocation>
        <location evidence="2">Mitochondrion matrix</location>
    </subcellularLocation>
</comment>
<feature type="domain" description="Acyl-CoA oxidase/dehydrogenase middle" evidence="17">
    <location>
        <begin position="151"/>
        <end position="249"/>
    </location>
</feature>
<sequence>MLAKVFSTAARRINVRAFSVSSASSSSSNGYNFKLSDTQQEMLETAQKFTRDEIIPVAADYDKSGEYPWPVVKKAWGLGLLNGHVPQHCGGLELGIFDGCLISEALAYGCTGMMTAMESSGLAQTPVILAGTKEQQKKYLGRLIEEPIVAAYCVTEPGAGSDVAGLKTKAVKKGNDWIINGTKMWITNGGVANWYFVLARTNPDPKAPSNKAFSAFIVDRDTPGVTPGRKEINMGQRASDTRMVTFEDVKVPNENILIGEGAGFKIAMETFNKTRPPVACGAVGLAHRAMDEAIKYSLERKAFGKVIAEHQAVAFMIADMSIGIETARLAWMKAAWAADNKEPNALALASIAKCYAADMANKCASDAVQIFGGAGFNSDYPVEKLMRDAKIYQIYEGTSQIQRLIISRYLLQSAQSK</sequence>
<keyword evidence="7 15" id="KW-0285">Flavoprotein</keyword>
<dbReference type="InterPro" id="IPR006091">
    <property type="entry name" value="Acyl-CoA_Oxase/DH_mid-dom"/>
</dbReference>
<dbReference type="SUPFAM" id="SSF56645">
    <property type="entry name" value="Acyl-CoA dehydrogenase NM domain-like"/>
    <property type="match status" value="1"/>
</dbReference>
<evidence type="ECO:0000259" key="18">
    <source>
        <dbReference type="Pfam" id="PF02771"/>
    </source>
</evidence>
<dbReference type="SUPFAM" id="SSF47203">
    <property type="entry name" value="Acyl-CoA dehydrogenase C-terminal domain-like"/>
    <property type="match status" value="1"/>
</dbReference>
<dbReference type="InterPro" id="IPR050741">
    <property type="entry name" value="Acyl-CoA_dehydrogenase"/>
</dbReference>
<evidence type="ECO:0000256" key="15">
    <source>
        <dbReference type="RuleBase" id="RU362125"/>
    </source>
</evidence>
<dbReference type="PIRSF" id="PIRSF016578">
    <property type="entry name" value="HsaA"/>
    <property type="match status" value="1"/>
</dbReference>
<evidence type="ECO:0000256" key="14">
    <source>
        <dbReference type="ARBA" id="ARBA00047882"/>
    </source>
</evidence>
<dbReference type="GO" id="GO:0051793">
    <property type="term" value="P:medium-chain fatty acid catabolic process"/>
    <property type="evidence" value="ECO:0007669"/>
    <property type="project" value="TreeGrafter"/>
</dbReference>
<dbReference type="Pfam" id="PF02770">
    <property type="entry name" value="Acyl-CoA_dh_M"/>
    <property type="match status" value="1"/>
</dbReference>
<dbReference type="Gene3D" id="2.40.110.10">
    <property type="entry name" value="Butyryl-CoA Dehydrogenase, subunit A, domain 2"/>
    <property type="match status" value="1"/>
</dbReference>
<keyword evidence="9" id="KW-0276">Fatty acid metabolism</keyword>
<protein>
    <recommendedName>
        <fullName evidence="6">Medium-chain specific acyl-CoA dehydrogenase, mitochondrial</fullName>
        <ecNumber evidence="5">1.3.8.7</ecNumber>
    </recommendedName>
</protein>
<dbReference type="Proteomes" id="UP000639338">
    <property type="component" value="Unassembled WGS sequence"/>
</dbReference>
<accession>A0A835CMG4</accession>
<name>A0A835CMG4_APHGI</name>
<evidence type="ECO:0000256" key="7">
    <source>
        <dbReference type="ARBA" id="ARBA00022630"/>
    </source>
</evidence>
<dbReference type="EC" id="1.3.8.7" evidence="5"/>
<dbReference type="InterPro" id="IPR013786">
    <property type="entry name" value="AcylCoA_DH/ox_N"/>
</dbReference>
<dbReference type="Gene3D" id="1.10.540.10">
    <property type="entry name" value="Acyl-CoA dehydrogenase/oxidase, N-terminal domain"/>
    <property type="match status" value="1"/>
</dbReference>
<evidence type="ECO:0000256" key="13">
    <source>
        <dbReference type="ARBA" id="ARBA00023128"/>
    </source>
</evidence>
<keyword evidence="8 15" id="KW-0274">FAD</keyword>
<evidence type="ECO:0000259" key="17">
    <source>
        <dbReference type="Pfam" id="PF02770"/>
    </source>
</evidence>
<reference evidence="19 20" key="1">
    <citation type="submission" date="2020-08" db="EMBL/GenBank/DDBJ databases">
        <title>Aphidius gifuensis genome sequencing and assembly.</title>
        <authorList>
            <person name="Du Z."/>
        </authorList>
    </citation>
    <scope>NUCLEOTIDE SEQUENCE [LARGE SCALE GENOMIC DNA]</scope>
    <source>
        <strain evidence="19">YNYX2018</strain>
        <tissue evidence="19">Adults</tissue>
    </source>
</reference>
<evidence type="ECO:0000313" key="20">
    <source>
        <dbReference type="Proteomes" id="UP000639338"/>
    </source>
</evidence>
<comment type="caution">
    <text evidence="19">The sequence shown here is derived from an EMBL/GenBank/DDBJ whole genome shotgun (WGS) entry which is preliminary data.</text>
</comment>
<dbReference type="GO" id="GO:0005759">
    <property type="term" value="C:mitochondrial matrix"/>
    <property type="evidence" value="ECO:0007669"/>
    <property type="project" value="UniProtKB-SubCell"/>
</dbReference>
<dbReference type="EMBL" id="JACMRX010000005">
    <property type="protein sequence ID" value="KAF7988324.1"/>
    <property type="molecule type" value="Genomic_DNA"/>
</dbReference>
<dbReference type="InterPro" id="IPR009075">
    <property type="entry name" value="AcylCo_DH/oxidase_C"/>
</dbReference>
<keyword evidence="12" id="KW-0443">Lipid metabolism</keyword>
<dbReference type="PROSITE" id="PS00073">
    <property type="entry name" value="ACYL_COA_DH_2"/>
    <property type="match status" value="1"/>
</dbReference>
<dbReference type="Gene3D" id="1.20.140.10">
    <property type="entry name" value="Butyryl-CoA Dehydrogenase, subunit A, domain 3"/>
    <property type="match status" value="1"/>
</dbReference>
<dbReference type="Pfam" id="PF02771">
    <property type="entry name" value="Acyl-CoA_dh_N"/>
    <property type="match status" value="1"/>
</dbReference>
<evidence type="ECO:0000256" key="11">
    <source>
        <dbReference type="ARBA" id="ARBA00023002"/>
    </source>
</evidence>
<evidence type="ECO:0000256" key="9">
    <source>
        <dbReference type="ARBA" id="ARBA00022832"/>
    </source>
</evidence>
<dbReference type="FunFam" id="2.40.110.10:FF:000007">
    <property type="entry name" value="Medium-chain specific acyl-CoA dehydrogenase, mitochondrial"/>
    <property type="match status" value="1"/>
</dbReference>
<dbReference type="FunFam" id="1.20.140.10:FF:000011">
    <property type="entry name" value="Medium-chain specific acyl-CoA dehydrogenase, mitochondrial"/>
    <property type="match status" value="1"/>
</dbReference>
<dbReference type="FunFam" id="1.10.540.10:FF:000010">
    <property type="entry name" value="Medium-chain specific acyl-CoA dehydrogenase, mitochondrial"/>
    <property type="match status" value="1"/>
</dbReference>